<comment type="caution">
    <text evidence="1">The sequence shown here is derived from an EMBL/GenBank/DDBJ whole genome shotgun (WGS) entry which is preliminary data.</text>
</comment>
<dbReference type="AlphaFoldDB" id="A0A051TTK4"/>
<gene>
    <name evidence="1" type="ORF">K875_05238</name>
</gene>
<evidence type="ECO:0000313" key="1">
    <source>
        <dbReference type="EMBL" id="KBZ59671.1"/>
    </source>
</evidence>
<evidence type="ECO:0000313" key="2">
    <source>
        <dbReference type="Proteomes" id="UP000025947"/>
    </source>
</evidence>
<proteinExistence type="predicted"/>
<organism evidence="1 2">
    <name type="scientific">Mycobacterium [tuberculosis] TKK-01-0051</name>
    <dbReference type="NCBI Taxonomy" id="1324261"/>
    <lineage>
        <taxon>Bacteria</taxon>
        <taxon>Bacillati</taxon>
        <taxon>Actinomycetota</taxon>
        <taxon>Actinomycetes</taxon>
        <taxon>Mycobacteriales</taxon>
        <taxon>Mycobacteriaceae</taxon>
        <taxon>Mycobacterium</taxon>
        <taxon>Mycobacterium avium complex (MAC)</taxon>
    </lineage>
</organism>
<dbReference type="PATRIC" id="fig|1324261.3.peg.5278"/>
<sequence length="79" mass="8905">MDVRENVRRAIDVMTAWSSDGGPDFTWSRLVENVLDEPDGDLMLLMGFVNLAGELGIRLEKATGQDVRSHLQDIARKYL</sequence>
<dbReference type="RefSeq" id="WP_007772536.1">
    <property type="nucleotide sequence ID" value="NZ_KK328284.1"/>
</dbReference>
<reference evidence="1 2" key="1">
    <citation type="submission" date="2014-04" db="EMBL/GenBank/DDBJ databases">
        <title>The Genome Sequence of Mycobacterium tuberculosis TKK-01-0051.</title>
        <authorList>
            <consortium name="The Broad Institute Genomics Platform"/>
            <consortium name="The Broad Institute Genome Sequencing Center for Infectious Disease"/>
            <person name="Earl A.M."/>
            <person name="Cohen K."/>
            <person name="Pym A."/>
            <person name="Bishai W."/>
            <person name="Maharaj K."/>
            <person name="Desjardins C."/>
            <person name="Abeel T."/>
            <person name="Young S."/>
            <person name="Zeng Q."/>
            <person name="Gargeya S."/>
            <person name="Abouelleil A."/>
            <person name="Alvarado L."/>
            <person name="Chapman S.B."/>
            <person name="Gainer-Dewar J."/>
            <person name="Goldberg J."/>
            <person name="Griggs A."/>
            <person name="Gujja S."/>
            <person name="Hansen M."/>
            <person name="Howarth C."/>
            <person name="Imamovic A."/>
            <person name="Larimer J."/>
            <person name="Murphy C."/>
            <person name="Naylor J."/>
            <person name="Pearson M."/>
            <person name="Poon T.W."/>
            <person name="Priest M."/>
            <person name="Roberts A."/>
            <person name="Saif S."/>
            <person name="Shea T."/>
            <person name="Sykes S."/>
            <person name="Wortman J."/>
            <person name="Nusbaum C."/>
            <person name="Birren B."/>
        </authorList>
    </citation>
    <scope>NUCLEOTIDE SEQUENCE [LARGE SCALE GENOMIC DNA]</scope>
    <source>
        <strain evidence="1 2">TKK-01-0051</strain>
    </source>
</reference>
<protein>
    <submittedName>
        <fullName evidence="1">Uncharacterized protein</fullName>
    </submittedName>
</protein>
<dbReference type="GeneID" id="31528051"/>
<keyword evidence="2" id="KW-1185">Reference proteome</keyword>
<name>A0A051TTK4_9MYCO</name>
<dbReference type="EMBL" id="JLXW01000011">
    <property type="protein sequence ID" value="KBZ59671.1"/>
    <property type="molecule type" value="Genomic_DNA"/>
</dbReference>
<dbReference type="HOGENOM" id="CLU_2602306_0_0_11"/>
<dbReference type="Proteomes" id="UP000025947">
    <property type="component" value="Unassembled WGS sequence"/>
</dbReference>
<accession>A0A051TTK4</accession>